<feature type="domain" description="CENP-V/GFA" evidence="5">
    <location>
        <begin position="9"/>
        <end position="128"/>
    </location>
</feature>
<comment type="similarity">
    <text evidence="1">Belongs to the Gfa family.</text>
</comment>
<dbReference type="Proteomes" id="UP000248311">
    <property type="component" value="Unassembled WGS sequence"/>
</dbReference>
<dbReference type="PANTHER" id="PTHR33337">
    <property type="entry name" value="GFA DOMAIN-CONTAINING PROTEIN"/>
    <property type="match status" value="1"/>
</dbReference>
<keyword evidence="3" id="KW-0862">Zinc</keyword>
<keyword evidence="2" id="KW-0479">Metal-binding</keyword>
<keyword evidence="4" id="KW-0456">Lyase</keyword>
<dbReference type="InterPro" id="IPR006913">
    <property type="entry name" value="CENP-V/GFA"/>
</dbReference>
<organism evidence="6 7">
    <name type="scientific">Pseudoroseicyclus aestuarii</name>
    <dbReference type="NCBI Taxonomy" id="1795041"/>
    <lineage>
        <taxon>Bacteria</taxon>
        <taxon>Pseudomonadati</taxon>
        <taxon>Pseudomonadota</taxon>
        <taxon>Alphaproteobacteria</taxon>
        <taxon>Rhodobacterales</taxon>
        <taxon>Paracoccaceae</taxon>
        <taxon>Pseudoroseicyclus</taxon>
    </lineage>
</organism>
<dbReference type="SUPFAM" id="SSF51316">
    <property type="entry name" value="Mss4-like"/>
    <property type="match status" value="1"/>
</dbReference>
<evidence type="ECO:0000313" key="6">
    <source>
        <dbReference type="EMBL" id="PYE84393.1"/>
    </source>
</evidence>
<evidence type="ECO:0000256" key="4">
    <source>
        <dbReference type="ARBA" id="ARBA00023239"/>
    </source>
</evidence>
<name>A0A318SRT2_9RHOB</name>
<dbReference type="Gene3D" id="3.90.1590.10">
    <property type="entry name" value="glutathione-dependent formaldehyde- activating enzyme (gfa)"/>
    <property type="match status" value="1"/>
</dbReference>
<comment type="caution">
    <text evidence="6">The sequence shown here is derived from an EMBL/GenBank/DDBJ whole genome shotgun (WGS) entry which is preliminary data.</text>
</comment>
<evidence type="ECO:0000259" key="5">
    <source>
        <dbReference type="PROSITE" id="PS51891"/>
    </source>
</evidence>
<dbReference type="GO" id="GO:0046872">
    <property type="term" value="F:metal ion binding"/>
    <property type="evidence" value="ECO:0007669"/>
    <property type="project" value="UniProtKB-KW"/>
</dbReference>
<protein>
    <recommendedName>
        <fullName evidence="5">CENP-V/GFA domain-containing protein</fullName>
    </recommendedName>
</protein>
<dbReference type="PANTHER" id="PTHR33337:SF40">
    <property type="entry name" value="CENP-V_GFA DOMAIN-CONTAINING PROTEIN-RELATED"/>
    <property type="match status" value="1"/>
</dbReference>
<reference evidence="6 7" key="1">
    <citation type="submission" date="2018-06" db="EMBL/GenBank/DDBJ databases">
        <title>Genomic Encyclopedia of Type Strains, Phase III (KMG-III): the genomes of soil and plant-associated and newly described type strains.</title>
        <authorList>
            <person name="Whitman W."/>
        </authorList>
    </citation>
    <scope>NUCLEOTIDE SEQUENCE [LARGE SCALE GENOMIC DNA]</scope>
    <source>
        <strain evidence="6 7">CECT 9025</strain>
    </source>
</reference>
<evidence type="ECO:0000256" key="2">
    <source>
        <dbReference type="ARBA" id="ARBA00022723"/>
    </source>
</evidence>
<dbReference type="PROSITE" id="PS51891">
    <property type="entry name" value="CENP_V_GFA"/>
    <property type="match status" value="1"/>
</dbReference>
<dbReference type="EMBL" id="QJTE01000002">
    <property type="protein sequence ID" value="PYE84393.1"/>
    <property type="molecule type" value="Genomic_DNA"/>
</dbReference>
<dbReference type="OrthoDB" id="9807246at2"/>
<dbReference type="RefSeq" id="WP_110813497.1">
    <property type="nucleotide sequence ID" value="NZ_QJTE01000002.1"/>
</dbReference>
<dbReference type="AlphaFoldDB" id="A0A318SRT2"/>
<evidence type="ECO:0000256" key="1">
    <source>
        <dbReference type="ARBA" id="ARBA00005495"/>
    </source>
</evidence>
<dbReference type="GO" id="GO:0016846">
    <property type="term" value="F:carbon-sulfur lyase activity"/>
    <property type="evidence" value="ECO:0007669"/>
    <property type="project" value="InterPro"/>
</dbReference>
<keyword evidence="7" id="KW-1185">Reference proteome</keyword>
<dbReference type="InterPro" id="IPR011057">
    <property type="entry name" value="Mss4-like_sf"/>
</dbReference>
<evidence type="ECO:0000313" key="7">
    <source>
        <dbReference type="Proteomes" id="UP000248311"/>
    </source>
</evidence>
<accession>A0A318SRT2</accession>
<evidence type="ECO:0000256" key="3">
    <source>
        <dbReference type="ARBA" id="ARBA00022833"/>
    </source>
</evidence>
<dbReference type="Pfam" id="PF04828">
    <property type="entry name" value="GFA"/>
    <property type="match status" value="1"/>
</dbReference>
<sequence>MSGALGPARSGGCLCGSVRFTAQGADEQFNACHCRMCQRWVGGPFMAVSVPAEGLAVTGDWHIGTYQSSCWAERAFCRQCGSALWYRVTDPGKRERDVFEVLLGLFDDPSGIAMTGEIFIDRKPEAYALHGDHPRRTEAEILALYAPAEGATA</sequence>
<gene>
    <name evidence="6" type="ORF">DFP88_102191</name>
</gene>
<proteinExistence type="inferred from homology"/>